<dbReference type="STRING" id="623744.A0A553QQ40"/>
<feature type="compositionally biased region" description="Basic and acidic residues" evidence="1">
    <location>
        <begin position="279"/>
        <end position="304"/>
    </location>
</feature>
<feature type="region of interest" description="Disordered" evidence="1">
    <location>
        <begin position="1"/>
        <end position="20"/>
    </location>
</feature>
<keyword evidence="3" id="KW-1185">Reference proteome</keyword>
<evidence type="ECO:0008006" key="4">
    <source>
        <dbReference type="Google" id="ProtNLM"/>
    </source>
</evidence>
<organism evidence="2 3">
    <name type="scientific">Danionella cerebrum</name>
    <dbReference type="NCBI Taxonomy" id="2873325"/>
    <lineage>
        <taxon>Eukaryota</taxon>
        <taxon>Metazoa</taxon>
        <taxon>Chordata</taxon>
        <taxon>Craniata</taxon>
        <taxon>Vertebrata</taxon>
        <taxon>Euteleostomi</taxon>
        <taxon>Actinopterygii</taxon>
        <taxon>Neopterygii</taxon>
        <taxon>Teleostei</taxon>
        <taxon>Ostariophysi</taxon>
        <taxon>Cypriniformes</taxon>
        <taxon>Danionidae</taxon>
        <taxon>Danioninae</taxon>
        <taxon>Danionella</taxon>
    </lineage>
</organism>
<dbReference type="AlphaFoldDB" id="A0A553QQ40"/>
<dbReference type="EMBL" id="SRMA01025676">
    <property type="protein sequence ID" value="TRY92094.1"/>
    <property type="molecule type" value="Genomic_DNA"/>
</dbReference>
<evidence type="ECO:0000256" key="1">
    <source>
        <dbReference type="SAM" id="MobiDB-lite"/>
    </source>
</evidence>
<dbReference type="PANTHER" id="PTHR14817:SF2">
    <property type="entry name" value="COILED-COIL DOMAIN-CONTAINING PROTEIN 15"/>
    <property type="match status" value="1"/>
</dbReference>
<evidence type="ECO:0000313" key="2">
    <source>
        <dbReference type="EMBL" id="TRY92094.1"/>
    </source>
</evidence>
<name>A0A553QQ40_9TELE</name>
<sequence length="417" mass="47767">MSRPGSSRERVRKEAPTSMCRESRLPVCGSRTRRRVVNVLAERNLPVAPVAAWVESGDEGHVHPEAELKSRILQQTLRSSSHLPTQVSSFHSCNHRKGISLSPGLEEAGSVSSSENTHQVSSVRMRVRHQLAAQQTVQDLDEDSQLPGGRWKTSAARGKAESHTLRGSSTEDGGEETEEDDGILLGQHDQPLHLHHERRKTVTFQSDVNSEPKSSAPGSGFITEYRASHVLLPRGTDTEQKKQRQSQFLTDRLRFMDIEREQVKEHQRHKKHMKRTARIKNEKEQFRRKEEKRIEEQRQNEEERQEMAEREFLILERLRLDEEEAAAEKQQRHEMTNRSKENKRYMDAIQALMKAKLEMEKVDLPPLCSCGDSFWDSNPESCANNCLFYNNPKVYAQVVQSVLLSCDLKDGGLGHRK</sequence>
<feature type="region of interest" description="Disordered" evidence="1">
    <location>
        <begin position="263"/>
        <end position="304"/>
    </location>
</feature>
<reference evidence="2" key="2">
    <citation type="submission" date="2019-04" db="EMBL/GenBank/DDBJ databases">
        <authorList>
            <person name="Kadobianskyi M."/>
            <person name="Schulze L."/>
            <person name="Schuelke M."/>
            <person name="Judkewitz B."/>
        </authorList>
    </citation>
    <scope>NUCLEOTIDE SEQUENCE</scope>
    <source>
        <strain evidence="2">Bolton</strain>
        <tissue evidence="2">Whole-body</tissue>
    </source>
</reference>
<protein>
    <recommendedName>
        <fullName evidence="4">Coiled-coil domain-containing protein 15</fullName>
    </recommendedName>
</protein>
<dbReference type="OrthoDB" id="10007210at2759"/>
<dbReference type="PANTHER" id="PTHR14817">
    <property type="entry name" value="COILED-COIL DOMAIN-CONTAINING PROTEIN 15"/>
    <property type="match status" value="1"/>
</dbReference>
<dbReference type="Proteomes" id="UP000316079">
    <property type="component" value="Unassembled WGS sequence"/>
</dbReference>
<feature type="region of interest" description="Disordered" evidence="1">
    <location>
        <begin position="104"/>
        <end position="123"/>
    </location>
</feature>
<dbReference type="GO" id="GO:0005813">
    <property type="term" value="C:centrosome"/>
    <property type="evidence" value="ECO:0007669"/>
    <property type="project" value="TreeGrafter"/>
</dbReference>
<feature type="compositionally biased region" description="Polar residues" evidence="1">
    <location>
        <begin position="110"/>
        <end position="122"/>
    </location>
</feature>
<dbReference type="EMBL" id="SRMA01025676">
    <property type="protein sequence ID" value="TRY92095.1"/>
    <property type="molecule type" value="Genomic_DNA"/>
</dbReference>
<proteinExistence type="predicted"/>
<dbReference type="InterPro" id="IPR037693">
    <property type="entry name" value="CCDC15"/>
</dbReference>
<feature type="region of interest" description="Disordered" evidence="1">
    <location>
        <begin position="134"/>
        <end position="179"/>
    </location>
</feature>
<gene>
    <name evidence="2" type="ORF">DNTS_022017</name>
</gene>
<reference evidence="2 3" key="1">
    <citation type="journal article" date="2019" name="Sci. Data">
        <title>Hybrid genome assembly and annotation of Danionella translucida.</title>
        <authorList>
            <person name="Kadobianskyi M."/>
            <person name="Schulze L."/>
            <person name="Schuelke M."/>
            <person name="Judkewitz B."/>
        </authorList>
    </citation>
    <scope>NUCLEOTIDE SEQUENCE [LARGE SCALE GENOMIC DNA]</scope>
    <source>
        <strain evidence="2 3">Bolton</strain>
    </source>
</reference>
<evidence type="ECO:0000313" key="3">
    <source>
        <dbReference type="Proteomes" id="UP000316079"/>
    </source>
</evidence>
<accession>A0A553QQ40</accession>
<feature type="compositionally biased region" description="Basic residues" evidence="1">
    <location>
        <begin position="266"/>
        <end position="278"/>
    </location>
</feature>
<comment type="caution">
    <text evidence="2">The sequence shown here is derived from an EMBL/GenBank/DDBJ whole genome shotgun (WGS) entry which is preliminary data.</text>
</comment>
<feature type="compositionally biased region" description="Basic and acidic residues" evidence="1">
    <location>
        <begin position="1"/>
        <end position="15"/>
    </location>
</feature>